<keyword evidence="6 10" id="KW-0472">Membrane</keyword>
<evidence type="ECO:0000256" key="9">
    <source>
        <dbReference type="ARBA" id="ARBA00023303"/>
    </source>
</evidence>
<dbReference type="Proteomes" id="UP000256486">
    <property type="component" value="Unassembled WGS sequence"/>
</dbReference>
<comment type="caution">
    <text evidence="11">The sequence shown here is derived from an EMBL/GenBank/DDBJ whole genome shotgun (WGS) entry which is preliminary data.</text>
</comment>
<feature type="transmembrane region" description="Helical" evidence="10">
    <location>
        <begin position="347"/>
        <end position="374"/>
    </location>
</feature>
<gene>
    <name evidence="11" type="ORF">B7R54_19290</name>
</gene>
<proteinExistence type="predicted"/>
<protein>
    <submittedName>
        <fullName evidence="11">Chloride channel protein</fullName>
    </submittedName>
</protein>
<dbReference type="Pfam" id="PF00654">
    <property type="entry name" value="Voltage_CLC"/>
    <property type="match status" value="1"/>
</dbReference>
<feature type="transmembrane region" description="Helical" evidence="10">
    <location>
        <begin position="252"/>
        <end position="273"/>
    </location>
</feature>
<sequence>MKASWVLRLVVVTALVGVGGGLSGLVVTVALRAIQHLAYSYDTGTFLDAVSASAPGQRVLALLVAGIIGGAGWWGLRRWAKPVVSVERSVHGERMPPLATVVNVGLQIIIVGLGASIGREVAPRELGALFAGWLSEKARVTARERRILVACGAGAGLAAVYNVPLSGALFAIEVLLAELSFATALPALATSAIATIVARAVVPDVPLYNLPQFELSPSIFVWAVLAGPLLGTGALGFVRLVGFASKIRPKSWWILVLMPVVFTGVGVLSIPFPSILGNGKSLGEVAFAGTASIGLLAALALVKVLTTTGTIAVGAAGGTLTPALAVGAAFGGALGGLWSLLWPGTPLAAFVFVAAAAFLASSLRAPFTALVLVVEFTNQGPGLLVPTMIAIAGSVAVAYLFGRRRVAGIP</sequence>
<evidence type="ECO:0000313" key="12">
    <source>
        <dbReference type="Proteomes" id="UP000256486"/>
    </source>
</evidence>
<dbReference type="GO" id="GO:0005254">
    <property type="term" value="F:chloride channel activity"/>
    <property type="evidence" value="ECO:0007669"/>
    <property type="project" value="UniProtKB-KW"/>
</dbReference>
<evidence type="ECO:0000256" key="2">
    <source>
        <dbReference type="ARBA" id="ARBA00022448"/>
    </source>
</evidence>
<evidence type="ECO:0000256" key="7">
    <source>
        <dbReference type="ARBA" id="ARBA00023173"/>
    </source>
</evidence>
<reference evidence="11 12" key="1">
    <citation type="submission" date="2017-04" db="EMBL/GenBank/DDBJ databases">
        <title>Comparative genome analysis of Subtercola boreus.</title>
        <authorList>
            <person name="Cho Y.-J."/>
            <person name="Cho A."/>
            <person name="Kim O.-S."/>
            <person name="Lee J.-I."/>
        </authorList>
    </citation>
    <scope>NUCLEOTIDE SEQUENCE [LARGE SCALE GENOMIC DNA]</scope>
    <source>
        <strain evidence="11 12">K300</strain>
    </source>
</reference>
<keyword evidence="8" id="KW-0868">Chloride</keyword>
<dbReference type="PANTHER" id="PTHR43427">
    <property type="entry name" value="CHLORIDE CHANNEL PROTEIN CLC-E"/>
    <property type="match status" value="1"/>
</dbReference>
<accession>A0A3E0V9Q3</accession>
<evidence type="ECO:0000256" key="8">
    <source>
        <dbReference type="ARBA" id="ARBA00023214"/>
    </source>
</evidence>
<dbReference type="PRINTS" id="PR00762">
    <property type="entry name" value="CLCHANNEL"/>
</dbReference>
<dbReference type="GO" id="GO:0034707">
    <property type="term" value="C:chloride channel complex"/>
    <property type="evidence" value="ECO:0007669"/>
    <property type="project" value="UniProtKB-KW"/>
</dbReference>
<evidence type="ECO:0000313" key="11">
    <source>
        <dbReference type="EMBL" id="RFA06512.1"/>
    </source>
</evidence>
<keyword evidence="4 10" id="KW-1133">Transmembrane helix</keyword>
<keyword evidence="2" id="KW-0813">Transport</keyword>
<keyword evidence="9" id="KW-0407">Ion channel</keyword>
<feature type="transmembrane region" description="Helical" evidence="10">
    <location>
        <begin position="147"/>
        <end position="172"/>
    </location>
</feature>
<evidence type="ECO:0000256" key="4">
    <source>
        <dbReference type="ARBA" id="ARBA00022989"/>
    </source>
</evidence>
<dbReference type="AlphaFoldDB" id="A0A3E0V9Q3"/>
<feature type="transmembrane region" description="Helical" evidence="10">
    <location>
        <begin position="381"/>
        <end position="401"/>
    </location>
</feature>
<dbReference type="InterPro" id="IPR050368">
    <property type="entry name" value="ClC-type_chloride_channel"/>
</dbReference>
<dbReference type="Gene3D" id="1.10.3080.10">
    <property type="entry name" value="Clc chloride channel"/>
    <property type="match status" value="1"/>
</dbReference>
<comment type="subcellular location">
    <subcellularLocation>
        <location evidence="1">Membrane</location>
        <topology evidence="1">Multi-pass membrane protein</topology>
    </subcellularLocation>
</comment>
<feature type="transmembrane region" description="Helical" evidence="10">
    <location>
        <begin position="318"/>
        <end position="341"/>
    </location>
</feature>
<dbReference type="EMBL" id="NBWZ01000002">
    <property type="protein sequence ID" value="RFA06512.1"/>
    <property type="molecule type" value="Genomic_DNA"/>
</dbReference>
<evidence type="ECO:0000256" key="5">
    <source>
        <dbReference type="ARBA" id="ARBA00023065"/>
    </source>
</evidence>
<dbReference type="SUPFAM" id="SSF81340">
    <property type="entry name" value="Clc chloride channel"/>
    <property type="match status" value="1"/>
</dbReference>
<name>A0A3E0V9Q3_9MICO</name>
<evidence type="ECO:0000256" key="1">
    <source>
        <dbReference type="ARBA" id="ARBA00004141"/>
    </source>
</evidence>
<feature type="transmembrane region" description="Helical" evidence="10">
    <location>
        <begin position="285"/>
        <end position="306"/>
    </location>
</feature>
<evidence type="ECO:0000256" key="3">
    <source>
        <dbReference type="ARBA" id="ARBA00022692"/>
    </source>
</evidence>
<keyword evidence="3 10" id="KW-0812">Transmembrane</keyword>
<keyword evidence="5" id="KW-0406">Ion transport</keyword>
<evidence type="ECO:0000256" key="6">
    <source>
        <dbReference type="ARBA" id="ARBA00023136"/>
    </source>
</evidence>
<evidence type="ECO:0000256" key="10">
    <source>
        <dbReference type="SAM" id="Phobius"/>
    </source>
</evidence>
<feature type="transmembrane region" description="Helical" evidence="10">
    <location>
        <begin position="56"/>
        <end position="76"/>
    </location>
</feature>
<organism evidence="11 12">
    <name type="scientific">Subtercola boreus</name>
    <dbReference type="NCBI Taxonomy" id="120213"/>
    <lineage>
        <taxon>Bacteria</taxon>
        <taxon>Bacillati</taxon>
        <taxon>Actinomycetota</taxon>
        <taxon>Actinomycetes</taxon>
        <taxon>Micrococcales</taxon>
        <taxon>Microbacteriaceae</taxon>
        <taxon>Subtercola</taxon>
    </lineage>
</organism>
<dbReference type="InterPro" id="IPR014743">
    <property type="entry name" value="Cl-channel_core"/>
</dbReference>
<keyword evidence="7" id="KW-0869">Chloride channel</keyword>
<keyword evidence="12" id="KW-1185">Reference proteome</keyword>
<dbReference type="OrthoDB" id="3261015at2"/>
<dbReference type="InterPro" id="IPR001807">
    <property type="entry name" value="ClC"/>
</dbReference>
<feature type="transmembrane region" description="Helical" evidence="10">
    <location>
        <begin position="219"/>
        <end position="240"/>
    </location>
</feature>
<dbReference type="RefSeq" id="WP_116416894.1">
    <property type="nucleotide sequence ID" value="NZ_NBWZ01000002.1"/>
</dbReference>
<dbReference type="PANTHER" id="PTHR43427:SF6">
    <property type="entry name" value="CHLORIDE CHANNEL PROTEIN CLC-E"/>
    <property type="match status" value="1"/>
</dbReference>